<protein>
    <recommendedName>
        <fullName evidence="1">Smr domain-containing protein</fullName>
    </recommendedName>
</protein>
<dbReference type="KEGG" id="dwd:DSCW_13050"/>
<dbReference type="Pfam" id="PF01713">
    <property type="entry name" value="Smr"/>
    <property type="match status" value="1"/>
</dbReference>
<dbReference type="InterPro" id="IPR002625">
    <property type="entry name" value="Smr_dom"/>
</dbReference>
<accession>A0A5K7YZ44</accession>
<feature type="domain" description="Smr" evidence="1">
    <location>
        <begin position="135"/>
        <end position="218"/>
    </location>
</feature>
<dbReference type="PANTHER" id="PTHR35562">
    <property type="entry name" value="DNA ENDONUCLEASE SMRA-RELATED"/>
    <property type="match status" value="1"/>
</dbReference>
<dbReference type="Gene3D" id="3.30.1370.110">
    <property type="match status" value="1"/>
</dbReference>
<evidence type="ECO:0000313" key="2">
    <source>
        <dbReference type="EMBL" id="BBO73888.1"/>
    </source>
</evidence>
<dbReference type="InterPro" id="IPR036063">
    <property type="entry name" value="Smr_dom_sf"/>
</dbReference>
<proteinExistence type="predicted"/>
<dbReference type="SMART" id="SM00463">
    <property type="entry name" value="SMR"/>
    <property type="match status" value="1"/>
</dbReference>
<sequence>MAHRRLSIGNRPFASLGDLLAREKIQLPEVSLPELPARPLTPAEEYRLFKNAMADVVPLAVRKEAELFQRRYSAGRQDCEDPDAEAMEKLRRLVETGEGFVVRHTAEYVEGGPEWMPPELFRRIHGGHFSIEAHVDLHGLNVSAARDDFNEFMRRVIAAGKRTVLVVHGRGRCSPGPPVIKRRVFDWLTRGEWKRWVIAFTSARPCDGGTGATVVLLRRTPRSGRRS</sequence>
<dbReference type="RefSeq" id="WP_170302163.1">
    <property type="nucleotide sequence ID" value="NZ_AP021875.1"/>
</dbReference>
<dbReference type="EMBL" id="AP021875">
    <property type="protein sequence ID" value="BBO73888.1"/>
    <property type="molecule type" value="Genomic_DNA"/>
</dbReference>
<evidence type="ECO:0000259" key="1">
    <source>
        <dbReference type="PROSITE" id="PS50828"/>
    </source>
</evidence>
<reference evidence="2 3" key="1">
    <citation type="submission" date="2019-11" db="EMBL/GenBank/DDBJ databases">
        <title>Comparative genomics of hydrocarbon-degrading Desulfosarcina strains.</title>
        <authorList>
            <person name="Watanabe M."/>
            <person name="Kojima H."/>
            <person name="Fukui M."/>
        </authorList>
    </citation>
    <scope>NUCLEOTIDE SEQUENCE [LARGE SCALE GENOMIC DNA]</scope>
    <source>
        <strain evidence="2 3">PP31</strain>
    </source>
</reference>
<dbReference type="PROSITE" id="PS50828">
    <property type="entry name" value="SMR"/>
    <property type="match status" value="1"/>
</dbReference>
<dbReference type="SUPFAM" id="SSF160443">
    <property type="entry name" value="SMR domain-like"/>
    <property type="match status" value="1"/>
</dbReference>
<dbReference type="AlphaFoldDB" id="A0A5K7YZ44"/>
<gene>
    <name evidence="2" type="ORF">DSCW_13050</name>
</gene>
<organism evidence="2 3">
    <name type="scientific">Desulfosarcina widdelii</name>
    <dbReference type="NCBI Taxonomy" id="947919"/>
    <lineage>
        <taxon>Bacteria</taxon>
        <taxon>Pseudomonadati</taxon>
        <taxon>Thermodesulfobacteriota</taxon>
        <taxon>Desulfobacteria</taxon>
        <taxon>Desulfobacterales</taxon>
        <taxon>Desulfosarcinaceae</taxon>
        <taxon>Desulfosarcina</taxon>
    </lineage>
</organism>
<keyword evidence="3" id="KW-1185">Reference proteome</keyword>
<evidence type="ECO:0000313" key="3">
    <source>
        <dbReference type="Proteomes" id="UP000427769"/>
    </source>
</evidence>
<dbReference type="Proteomes" id="UP000427769">
    <property type="component" value="Chromosome"/>
</dbReference>
<dbReference type="PANTHER" id="PTHR35562:SF2">
    <property type="entry name" value="DNA ENDONUCLEASE SMRA-RELATED"/>
    <property type="match status" value="1"/>
</dbReference>
<name>A0A5K7YZ44_9BACT</name>